<name>A0A067BG94_SAPPC</name>
<evidence type="ECO:0000256" key="1">
    <source>
        <dbReference type="SAM" id="Coils"/>
    </source>
</evidence>
<sequence>MDRSGSEAYELVGSAKSRLDEIERDRMDLKMEVAHLRSRLLERVGGDTSALELEEESFMLKKELVTKERMLAEQAG</sequence>
<proteinExistence type="predicted"/>
<gene>
    <name evidence="2" type="ORF">SPRG_18722</name>
</gene>
<organism evidence="2 3">
    <name type="scientific">Saprolegnia parasitica (strain CBS 223.65)</name>
    <dbReference type="NCBI Taxonomy" id="695850"/>
    <lineage>
        <taxon>Eukaryota</taxon>
        <taxon>Sar</taxon>
        <taxon>Stramenopiles</taxon>
        <taxon>Oomycota</taxon>
        <taxon>Saprolegniomycetes</taxon>
        <taxon>Saprolegniales</taxon>
        <taxon>Saprolegniaceae</taxon>
        <taxon>Saprolegnia</taxon>
    </lineage>
</organism>
<dbReference type="RefSeq" id="XP_012213556.1">
    <property type="nucleotide sequence ID" value="XM_012358166.1"/>
</dbReference>
<keyword evidence="1" id="KW-0175">Coiled coil</keyword>
<dbReference type="AlphaFoldDB" id="A0A067BG94"/>
<keyword evidence="3" id="KW-1185">Reference proteome</keyword>
<dbReference type="VEuPathDB" id="FungiDB:SPRG_18722"/>
<dbReference type="GeneID" id="24140244"/>
<evidence type="ECO:0000313" key="3">
    <source>
        <dbReference type="Proteomes" id="UP000030745"/>
    </source>
</evidence>
<evidence type="ECO:0000313" key="2">
    <source>
        <dbReference type="EMBL" id="KDO15735.1"/>
    </source>
</evidence>
<feature type="coiled-coil region" evidence="1">
    <location>
        <begin position="12"/>
        <end position="39"/>
    </location>
</feature>
<dbReference type="Proteomes" id="UP000030745">
    <property type="component" value="Unassembled WGS sequence"/>
</dbReference>
<dbReference type="KEGG" id="spar:SPRG_18722"/>
<feature type="non-terminal residue" evidence="2">
    <location>
        <position position="76"/>
    </location>
</feature>
<reference evidence="2 3" key="1">
    <citation type="journal article" date="2013" name="PLoS Genet.">
        <title>Distinctive expansion of potential virulence genes in the genome of the oomycete fish pathogen Saprolegnia parasitica.</title>
        <authorList>
            <person name="Jiang R.H."/>
            <person name="de Bruijn I."/>
            <person name="Haas B.J."/>
            <person name="Belmonte R."/>
            <person name="Lobach L."/>
            <person name="Christie J."/>
            <person name="van den Ackerveken G."/>
            <person name="Bottin A."/>
            <person name="Bulone V."/>
            <person name="Diaz-Moreno S.M."/>
            <person name="Dumas B."/>
            <person name="Fan L."/>
            <person name="Gaulin E."/>
            <person name="Govers F."/>
            <person name="Grenville-Briggs L.J."/>
            <person name="Horner N.R."/>
            <person name="Levin J.Z."/>
            <person name="Mammella M."/>
            <person name="Meijer H.J."/>
            <person name="Morris P."/>
            <person name="Nusbaum C."/>
            <person name="Oome S."/>
            <person name="Phillips A.J."/>
            <person name="van Rooyen D."/>
            <person name="Rzeszutek E."/>
            <person name="Saraiva M."/>
            <person name="Secombes C.J."/>
            <person name="Seidl M.F."/>
            <person name="Snel B."/>
            <person name="Stassen J.H."/>
            <person name="Sykes S."/>
            <person name="Tripathy S."/>
            <person name="van den Berg H."/>
            <person name="Vega-Arreguin J.C."/>
            <person name="Wawra S."/>
            <person name="Young S.K."/>
            <person name="Zeng Q."/>
            <person name="Dieguez-Uribeondo J."/>
            <person name="Russ C."/>
            <person name="Tyler B.M."/>
            <person name="van West P."/>
        </authorList>
    </citation>
    <scope>NUCLEOTIDE SEQUENCE [LARGE SCALE GENOMIC DNA]</scope>
    <source>
        <strain evidence="2 3">CBS 223.65</strain>
    </source>
</reference>
<accession>A0A067BG94</accession>
<protein>
    <submittedName>
        <fullName evidence="2">Uncharacterized protein</fullName>
    </submittedName>
</protein>
<dbReference type="OrthoDB" id="166335at2759"/>
<dbReference type="EMBL" id="KK584600">
    <property type="protein sequence ID" value="KDO15735.1"/>
    <property type="molecule type" value="Genomic_DNA"/>
</dbReference>